<comment type="caution">
    <text evidence="4">The sequence shown here is derived from an EMBL/GenBank/DDBJ whole genome shotgun (WGS) entry which is preliminary data.</text>
</comment>
<dbReference type="Gene3D" id="3.55.50.30">
    <property type="match status" value="1"/>
</dbReference>
<name>A0ABW5L2M1_9SPHI</name>
<dbReference type="Pfam" id="PF16344">
    <property type="entry name" value="FecR_C"/>
    <property type="match status" value="1"/>
</dbReference>
<keyword evidence="1" id="KW-1133">Transmembrane helix</keyword>
<sequence length="418" mass="47131">MEKVSYYAVLIQKYLRDELSEVEKEHLKEWLDADPTREKYLSDLKEGNSLQEELELYNDLWNTNVGAAREKRIKERLMRRIPLPKKNTYIIKRWLPYAAAVLAIAIGTWLGARLLSPSDSAAIIAADTILPSQHGATLTLADGSVMRLNADKKGIIIYQNKILYSDSSSHIADLGSDSDSSPIQMLTLTTPLGTTYQTQLPDGTQVWLNGGSKLHYPSRFVGKERLVELEGEAFFAVTKAVVKSSESRGNIHRSFMVKTEKQMVKVLGTQFNIAAYKDETATKTTLLEGAVQVEPTKTKGKIVDLSPGQQFSTDGSSGQLKDVDTEQYTSWKDGYFMLKGSLQEVLSQVCRWYDVELVFEGEFQQSLSLVTFPRDRSLGDLLAAIQRADSRIKYRINKQDTKSLKGTQRPERRLTIFR</sequence>
<dbReference type="EMBL" id="JBHULD010000014">
    <property type="protein sequence ID" value="MFD2554775.1"/>
    <property type="molecule type" value="Genomic_DNA"/>
</dbReference>
<dbReference type="InterPro" id="IPR012373">
    <property type="entry name" value="Ferrdict_sens_TM"/>
</dbReference>
<gene>
    <name evidence="4" type="ORF">ACFSQW_10265</name>
</gene>
<dbReference type="PANTHER" id="PTHR30273:SF2">
    <property type="entry name" value="PROTEIN FECR"/>
    <property type="match status" value="1"/>
</dbReference>
<dbReference type="Pfam" id="PF04773">
    <property type="entry name" value="FecR"/>
    <property type="match status" value="1"/>
</dbReference>
<keyword evidence="1" id="KW-0472">Membrane</keyword>
<organism evidence="4 5">
    <name type="scientific">Sphingobacterium tabacisoli</name>
    <dbReference type="NCBI Taxonomy" id="2044855"/>
    <lineage>
        <taxon>Bacteria</taxon>
        <taxon>Pseudomonadati</taxon>
        <taxon>Bacteroidota</taxon>
        <taxon>Sphingobacteriia</taxon>
        <taxon>Sphingobacteriales</taxon>
        <taxon>Sphingobacteriaceae</taxon>
        <taxon>Sphingobacterium</taxon>
    </lineage>
</organism>
<feature type="domain" description="FecR protein" evidence="2">
    <location>
        <begin position="188"/>
        <end position="292"/>
    </location>
</feature>
<accession>A0ABW5L2M1</accession>
<dbReference type="InterPro" id="IPR006860">
    <property type="entry name" value="FecR"/>
</dbReference>
<keyword evidence="5" id="KW-1185">Reference proteome</keyword>
<dbReference type="Proteomes" id="UP001597440">
    <property type="component" value="Unassembled WGS sequence"/>
</dbReference>
<evidence type="ECO:0000313" key="5">
    <source>
        <dbReference type="Proteomes" id="UP001597440"/>
    </source>
</evidence>
<evidence type="ECO:0000259" key="3">
    <source>
        <dbReference type="Pfam" id="PF16344"/>
    </source>
</evidence>
<evidence type="ECO:0000313" key="4">
    <source>
        <dbReference type="EMBL" id="MFD2554775.1"/>
    </source>
</evidence>
<dbReference type="PANTHER" id="PTHR30273">
    <property type="entry name" value="PERIPLASMIC SIGNAL SENSOR AND SIGMA FACTOR ACTIVATOR FECR-RELATED"/>
    <property type="match status" value="1"/>
</dbReference>
<feature type="domain" description="Protein FecR C-terminal" evidence="3">
    <location>
        <begin position="341"/>
        <end position="399"/>
    </location>
</feature>
<evidence type="ECO:0000256" key="1">
    <source>
        <dbReference type="SAM" id="Phobius"/>
    </source>
</evidence>
<keyword evidence="1" id="KW-0812">Transmembrane</keyword>
<reference evidence="5" key="1">
    <citation type="journal article" date="2019" name="Int. J. Syst. Evol. Microbiol.">
        <title>The Global Catalogue of Microorganisms (GCM) 10K type strain sequencing project: providing services to taxonomists for standard genome sequencing and annotation.</title>
        <authorList>
            <consortium name="The Broad Institute Genomics Platform"/>
            <consortium name="The Broad Institute Genome Sequencing Center for Infectious Disease"/>
            <person name="Wu L."/>
            <person name="Ma J."/>
        </authorList>
    </citation>
    <scope>NUCLEOTIDE SEQUENCE [LARGE SCALE GENOMIC DNA]</scope>
    <source>
        <strain evidence="5">KCTC 52298</strain>
    </source>
</reference>
<feature type="transmembrane region" description="Helical" evidence="1">
    <location>
        <begin position="94"/>
        <end position="112"/>
    </location>
</feature>
<protein>
    <submittedName>
        <fullName evidence="4">FecR domain-containing protein</fullName>
    </submittedName>
</protein>
<evidence type="ECO:0000259" key="2">
    <source>
        <dbReference type="Pfam" id="PF04773"/>
    </source>
</evidence>
<dbReference type="Gene3D" id="2.60.120.1440">
    <property type="match status" value="1"/>
</dbReference>
<dbReference type="RefSeq" id="WP_210353165.1">
    <property type="nucleotide sequence ID" value="NZ_JAEQMU010000001.1"/>
</dbReference>
<dbReference type="InterPro" id="IPR032508">
    <property type="entry name" value="FecR_C"/>
</dbReference>
<proteinExistence type="predicted"/>